<proteinExistence type="predicted"/>
<evidence type="ECO:0000313" key="2">
    <source>
        <dbReference type="EMBL" id="CAG9812275.1"/>
    </source>
</evidence>
<accession>A0A9N9S7B1</accession>
<gene>
    <name evidence="2" type="ORF">CHIRRI_LOCUS15080</name>
</gene>
<sequence>MRVIFLLFCVAYAASLENPTRLEGSSEDENPVDGIDQVLQHYHQIDYAPFVSVEKAKEDALNAITNSISNLIKADQHDEAKRLFEGLNKPEILREVVKAAYDADLMNTVKLIEFLRHLDDKTYQMRGFSALYDEMKKRRNMRNSVVIEVAYWMRHHVEDADVALETDEFVERFLYYDTEKYSIINEAMQILGEKLRSGNSDQVLMLSKTYPGAFTSIVPKLIEATYNGDVSNFNAIMGLVRTDDLPQMHKEKVLDALLTQMHKNNHLGTQKFETLKTMINSSNMSALKRRLGLISRDSA</sequence>
<evidence type="ECO:0000256" key="1">
    <source>
        <dbReference type="SAM" id="SignalP"/>
    </source>
</evidence>
<reference evidence="2" key="2">
    <citation type="submission" date="2022-10" db="EMBL/GenBank/DDBJ databases">
        <authorList>
            <consortium name="ENA_rothamsted_submissions"/>
            <consortium name="culmorum"/>
            <person name="King R."/>
        </authorList>
    </citation>
    <scope>NUCLEOTIDE SEQUENCE</scope>
</reference>
<organism evidence="2 3">
    <name type="scientific">Chironomus riparius</name>
    <dbReference type="NCBI Taxonomy" id="315576"/>
    <lineage>
        <taxon>Eukaryota</taxon>
        <taxon>Metazoa</taxon>
        <taxon>Ecdysozoa</taxon>
        <taxon>Arthropoda</taxon>
        <taxon>Hexapoda</taxon>
        <taxon>Insecta</taxon>
        <taxon>Pterygota</taxon>
        <taxon>Neoptera</taxon>
        <taxon>Endopterygota</taxon>
        <taxon>Diptera</taxon>
        <taxon>Nematocera</taxon>
        <taxon>Chironomoidea</taxon>
        <taxon>Chironomidae</taxon>
        <taxon>Chironominae</taxon>
        <taxon>Chironomus</taxon>
    </lineage>
</organism>
<feature type="chain" id="PRO_5040230936" evidence="1">
    <location>
        <begin position="16"/>
        <end position="299"/>
    </location>
</feature>
<reference evidence="2" key="1">
    <citation type="submission" date="2022-01" db="EMBL/GenBank/DDBJ databases">
        <authorList>
            <person name="King R."/>
        </authorList>
    </citation>
    <scope>NUCLEOTIDE SEQUENCE</scope>
</reference>
<feature type="signal peptide" evidence="1">
    <location>
        <begin position="1"/>
        <end position="15"/>
    </location>
</feature>
<dbReference type="EMBL" id="OU895880">
    <property type="protein sequence ID" value="CAG9812275.1"/>
    <property type="molecule type" value="Genomic_DNA"/>
</dbReference>
<evidence type="ECO:0000313" key="3">
    <source>
        <dbReference type="Proteomes" id="UP001153620"/>
    </source>
</evidence>
<dbReference type="AlphaFoldDB" id="A0A9N9S7B1"/>
<protein>
    <submittedName>
        <fullName evidence="2">Uncharacterized protein</fullName>
    </submittedName>
</protein>
<dbReference type="Proteomes" id="UP001153620">
    <property type="component" value="Chromosome 4"/>
</dbReference>
<keyword evidence="1" id="KW-0732">Signal</keyword>
<keyword evidence="3" id="KW-1185">Reference proteome</keyword>
<name>A0A9N9S7B1_9DIPT</name>